<evidence type="ECO:0000256" key="5">
    <source>
        <dbReference type="PIRSR" id="PIRSR602678-1"/>
    </source>
</evidence>
<dbReference type="PIRSF" id="PIRSF037489">
    <property type="entry name" value="UCP037489_NIF3_YqfO"/>
    <property type="match status" value="1"/>
</dbReference>
<evidence type="ECO:0000313" key="6">
    <source>
        <dbReference type="EMBL" id="SMC94211.1"/>
    </source>
</evidence>
<dbReference type="Proteomes" id="UP000192738">
    <property type="component" value="Unassembled WGS sequence"/>
</dbReference>
<evidence type="ECO:0000256" key="4">
    <source>
        <dbReference type="PIRNR" id="PIRNR037489"/>
    </source>
</evidence>
<dbReference type="Gene3D" id="3.30.70.120">
    <property type="match status" value="1"/>
</dbReference>
<proteinExistence type="inferred from homology"/>
<dbReference type="GO" id="GO:0005737">
    <property type="term" value="C:cytoplasm"/>
    <property type="evidence" value="ECO:0007669"/>
    <property type="project" value="TreeGrafter"/>
</dbReference>
<sequence length="372" mass="40153">MPIKCSDIIKKLEQLAPKHLAEDWDNVGLLLGSPNQVIHKIMVTLDVDQEVVSESIAAGADLIIAHHPMIFKGITNIRTDSPYGSMISSLIKADIAVYAAHTNLDSAPGGVNDVLAQKFNLKDVKPLTTVYQEQLHKLIVFVPGTHVEQVRSAMTEAGAGHIGNYSHCTFLTQGTGTFLPLPNTKPFIGEQGKMEYVDECRLETVLPARLRSSIISAMLAAHPYEEVAYDEYLLLNEGSAYGLGRVGHLSSPLCLDDFISQVKIALNINSLKVAATVNTLIRRAAVCGGSGAGLIKNAIQAGADVLVTGDVKYHEAQQAVAEGLAIVDAGHFATEQPVVECIADYLNHCSAKNSWNVPIITRNITKDIFTTY</sequence>
<dbReference type="FunFam" id="3.40.1390.30:FF:000001">
    <property type="entry name" value="GTP cyclohydrolase 1 type 2"/>
    <property type="match status" value="1"/>
</dbReference>
<dbReference type="InterPro" id="IPR002678">
    <property type="entry name" value="DUF34/NIF3"/>
</dbReference>
<evidence type="ECO:0000256" key="3">
    <source>
        <dbReference type="ARBA" id="ARBA00022723"/>
    </source>
</evidence>
<feature type="binding site" evidence="5">
    <location>
        <position position="67"/>
    </location>
    <ligand>
        <name>a divalent metal cation</name>
        <dbReference type="ChEBI" id="CHEBI:60240"/>
        <label>1</label>
    </ligand>
</feature>
<dbReference type="InterPro" id="IPR017221">
    <property type="entry name" value="DUF34/NIF3_bac"/>
</dbReference>
<evidence type="ECO:0000313" key="7">
    <source>
        <dbReference type="Proteomes" id="UP000192738"/>
    </source>
</evidence>
<dbReference type="SUPFAM" id="SSF102705">
    <property type="entry name" value="NIF3 (NGG1p interacting factor 3)-like"/>
    <property type="match status" value="1"/>
</dbReference>
<evidence type="ECO:0000256" key="2">
    <source>
        <dbReference type="ARBA" id="ARBA00022112"/>
    </source>
</evidence>
<dbReference type="EMBL" id="FWXI01000014">
    <property type="protein sequence ID" value="SMC94211.1"/>
    <property type="molecule type" value="Genomic_DNA"/>
</dbReference>
<dbReference type="OrthoDB" id="9792792at2"/>
<dbReference type="PANTHER" id="PTHR13799:SF14">
    <property type="entry name" value="GTP CYCLOHYDROLASE 1 TYPE 2 HOMOLOG"/>
    <property type="match status" value="1"/>
</dbReference>
<dbReference type="GO" id="GO:0046872">
    <property type="term" value="F:metal ion binding"/>
    <property type="evidence" value="ECO:0007669"/>
    <property type="project" value="UniProtKB-UniRule"/>
</dbReference>
<dbReference type="PANTHER" id="PTHR13799">
    <property type="entry name" value="NGG1 INTERACTING FACTOR 3"/>
    <property type="match status" value="1"/>
</dbReference>
<dbReference type="STRING" id="112901.SAMN04488500_11479"/>
<accession>A0A1W2D9T3</accession>
<keyword evidence="3 4" id="KW-0479">Metal-binding</keyword>
<feature type="binding site" evidence="5">
    <location>
        <position position="331"/>
    </location>
    <ligand>
        <name>a divalent metal cation</name>
        <dbReference type="ChEBI" id="CHEBI:60240"/>
        <label>1</label>
    </ligand>
</feature>
<protein>
    <recommendedName>
        <fullName evidence="2 4">GTP cyclohydrolase 1 type 2 homolog</fullName>
    </recommendedName>
</protein>
<dbReference type="RefSeq" id="WP_084576905.1">
    <property type="nucleotide sequence ID" value="NZ_CP155572.1"/>
</dbReference>
<evidence type="ECO:0000256" key="1">
    <source>
        <dbReference type="ARBA" id="ARBA00006964"/>
    </source>
</evidence>
<name>A0A1W2D9T3_9FIRM</name>
<organism evidence="6 7">
    <name type="scientific">Sporomusa malonica</name>
    <dbReference type="NCBI Taxonomy" id="112901"/>
    <lineage>
        <taxon>Bacteria</taxon>
        <taxon>Bacillati</taxon>
        <taxon>Bacillota</taxon>
        <taxon>Negativicutes</taxon>
        <taxon>Selenomonadales</taxon>
        <taxon>Sporomusaceae</taxon>
        <taxon>Sporomusa</taxon>
    </lineage>
</organism>
<dbReference type="Gene3D" id="3.40.1390.30">
    <property type="entry name" value="NIF3 (NGG1p interacting factor 3)-like"/>
    <property type="match status" value="1"/>
</dbReference>
<feature type="binding site" evidence="5">
    <location>
        <position position="105"/>
    </location>
    <ligand>
        <name>a divalent metal cation</name>
        <dbReference type="ChEBI" id="CHEBI:60240"/>
        <label>1</label>
    </ligand>
</feature>
<dbReference type="Pfam" id="PF01784">
    <property type="entry name" value="DUF34_NIF3"/>
    <property type="match status" value="1"/>
</dbReference>
<gene>
    <name evidence="6" type="ORF">SAMN04488500_11479</name>
</gene>
<dbReference type="AlphaFoldDB" id="A0A1W2D9T3"/>
<comment type="similarity">
    <text evidence="1 4">Belongs to the GTP cyclohydrolase I type 2/NIF3 family.</text>
</comment>
<dbReference type="InterPro" id="IPR036069">
    <property type="entry name" value="DUF34/NIF3_sf"/>
</dbReference>
<dbReference type="FunFam" id="3.30.70.120:FF:000006">
    <property type="entry name" value="GTP cyclohydrolase 1 type 2 homolog"/>
    <property type="match status" value="1"/>
</dbReference>
<dbReference type="NCBIfam" id="TIGR00486">
    <property type="entry name" value="YbgI_SA1388"/>
    <property type="match status" value="1"/>
</dbReference>
<reference evidence="6 7" key="1">
    <citation type="submission" date="2017-04" db="EMBL/GenBank/DDBJ databases">
        <authorList>
            <person name="Afonso C.L."/>
            <person name="Miller P.J."/>
            <person name="Scott M.A."/>
            <person name="Spackman E."/>
            <person name="Goraichik I."/>
            <person name="Dimitrov K.M."/>
            <person name="Suarez D.L."/>
            <person name="Swayne D.E."/>
        </authorList>
    </citation>
    <scope>NUCLEOTIDE SEQUENCE [LARGE SCALE GENOMIC DNA]</scope>
    <source>
        <strain evidence="6 7">DSM 5090</strain>
    </source>
</reference>
<keyword evidence="7" id="KW-1185">Reference proteome</keyword>
<dbReference type="InterPro" id="IPR015867">
    <property type="entry name" value="N-reg_PII/ATP_PRibTrfase_C"/>
</dbReference>
<feature type="binding site" evidence="5">
    <location>
        <position position="335"/>
    </location>
    <ligand>
        <name>a divalent metal cation</name>
        <dbReference type="ChEBI" id="CHEBI:60240"/>
        <label>1</label>
    </ligand>
</feature>
<feature type="binding site" evidence="5">
    <location>
        <position position="66"/>
    </location>
    <ligand>
        <name>a divalent metal cation</name>
        <dbReference type="ChEBI" id="CHEBI:60240"/>
        <label>1</label>
    </ligand>
</feature>